<dbReference type="FunFam" id="3.40.50.300:FF:000087">
    <property type="entry name" value="Recombinase RecA"/>
    <property type="match status" value="1"/>
</dbReference>
<gene>
    <name evidence="9" type="primary">recA</name>
    <name evidence="14" type="ORF">CCHOA_06965</name>
</gene>
<comment type="subcellular location">
    <subcellularLocation>
        <location evidence="9">Cytoplasm</location>
    </subcellularLocation>
</comment>
<dbReference type="OrthoDB" id="9776733at2"/>
<dbReference type="HAMAP" id="MF_00268">
    <property type="entry name" value="RecA"/>
    <property type="match status" value="1"/>
</dbReference>
<keyword evidence="6 9" id="KW-0233">DNA recombination</keyword>
<dbReference type="Proteomes" id="UP000269019">
    <property type="component" value="Chromosome"/>
</dbReference>
<keyword evidence="4 9" id="KW-0067">ATP-binding</keyword>
<dbReference type="EMBL" id="CP033896">
    <property type="protein sequence ID" value="AZA13785.1"/>
    <property type="molecule type" value="Genomic_DNA"/>
</dbReference>
<protein>
    <recommendedName>
        <fullName evidence="2 9">Protein RecA</fullName>
    </recommendedName>
    <alternativeName>
        <fullName evidence="8 9">Recombinase A</fullName>
    </alternativeName>
</protein>
<dbReference type="SUPFAM" id="SSF52540">
    <property type="entry name" value="P-loop containing nucleoside triphosphate hydrolases"/>
    <property type="match status" value="1"/>
</dbReference>
<keyword evidence="5 9" id="KW-0238">DNA-binding</keyword>
<dbReference type="InterPro" id="IPR003593">
    <property type="entry name" value="AAA+_ATPase"/>
</dbReference>
<accession>A0A3G6J6Q4</accession>
<feature type="binding site" evidence="9">
    <location>
        <begin position="77"/>
        <end position="84"/>
    </location>
    <ligand>
        <name>ATP</name>
        <dbReference type="ChEBI" id="CHEBI:30616"/>
    </ligand>
</feature>
<evidence type="ECO:0000313" key="15">
    <source>
        <dbReference type="Proteomes" id="UP000269019"/>
    </source>
</evidence>
<name>A0A3G6J6Q4_9CORY</name>
<reference evidence="14 15" key="1">
    <citation type="submission" date="2018-11" db="EMBL/GenBank/DDBJ databases">
        <authorList>
            <person name="Kleinhagauer T."/>
            <person name="Glaeser S.P."/>
            <person name="Spergser J."/>
            <person name="Ruckert C."/>
            <person name="Kaempfer P."/>
            <person name="Busse H.-J."/>
        </authorList>
    </citation>
    <scope>NUCLEOTIDE SEQUENCE [LARGE SCALE GENOMIC DNA]</scope>
    <source>
        <strain evidence="14 15">200CH</strain>
    </source>
</reference>
<dbReference type="SMART" id="SM00382">
    <property type="entry name" value="AAA"/>
    <property type="match status" value="1"/>
</dbReference>
<dbReference type="GO" id="GO:0005829">
    <property type="term" value="C:cytosol"/>
    <property type="evidence" value="ECO:0007669"/>
    <property type="project" value="TreeGrafter"/>
</dbReference>
<evidence type="ECO:0000256" key="10">
    <source>
        <dbReference type="RuleBase" id="RU000526"/>
    </source>
</evidence>
<proteinExistence type="inferred from homology"/>
<keyword evidence="9 10" id="KW-0234">DNA repair</keyword>
<dbReference type="PROSITE" id="PS00321">
    <property type="entry name" value="RECA_1"/>
    <property type="match status" value="1"/>
</dbReference>
<evidence type="ECO:0000256" key="3">
    <source>
        <dbReference type="ARBA" id="ARBA00022741"/>
    </source>
</evidence>
<evidence type="ECO:0000259" key="13">
    <source>
        <dbReference type="PROSITE" id="PS50163"/>
    </source>
</evidence>
<dbReference type="InterPro" id="IPR023400">
    <property type="entry name" value="RecA_C_sf"/>
</dbReference>
<evidence type="ECO:0000256" key="5">
    <source>
        <dbReference type="ARBA" id="ARBA00023125"/>
    </source>
</evidence>
<dbReference type="InterPro" id="IPR013765">
    <property type="entry name" value="DNA_recomb/repair_RecA"/>
</dbReference>
<dbReference type="Pfam" id="PF00154">
    <property type="entry name" value="RecA_N"/>
    <property type="match status" value="1"/>
</dbReference>
<dbReference type="NCBIfam" id="TIGR02012">
    <property type="entry name" value="tigrfam_recA"/>
    <property type="match status" value="1"/>
</dbReference>
<feature type="domain" description="RecA family profile 1" evidence="12">
    <location>
        <begin position="47"/>
        <end position="206"/>
    </location>
</feature>
<dbReference type="GO" id="GO:0003684">
    <property type="term" value="F:damaged DNA binding"/>
    <property type="evidence" value="ECO:0007669"/>
    <property type="project" value="UniProtKB-UniRule"/>
</dbReference>
<keyword evidence="7 9" id="KW-0742">SOS response</keyword>
<comment type="function">
    <text evidence="9">Can catalyze the hydrolysis of ATP in the presence of single-stranded DNA, the ATP-dependent uptake of single-stranded DNA by duplex DNA, and the ATP-dependent hybridization of homologous single-stranded DNAs. It interacts with LexA causing its activation and leading to its autocatalytic cleavage.</text>
</comment>
<dbReference type="Pfam" id="PF21096">
    <property type="entry name" value="RecA_C"/>
    <property type="match status" value="1"/>
</dbReference>
<dbReference type="PANTHER" id="PTHR45900:SF1">
    <property type="entry name" value="MITOCHONDRIAL DNA REPAIR PROTEIN RECA HOMOLOG-RELATED"/>
    <property type="match status" value="1"/>
</dbReference>
<evidence type="ECO:0000313" key="14">
    <source>
        <dbReference type="EMBL" id="AZA13785.1"/>
    </source>
</evidence>
<dbReference type="InterPro" id="IPR020588">
    <property type="entry name" value="RecA_ATP-bd"/>
</dbReference>
<dbReference type="GO" id="GO:0003697">
    <property type="term" value="F:single-stranded DNA binding"/>
    <property type="evidence" value="ECO:0007669"/>
    <property type="project" value="UniProtKB-UniRule"/>
</dbReference>
<sequence>MPPKKKAVVQATTKENRQKALKDAMAMIEKDFGKGAVMMLGDDNRPPISSISSGNTAIDIALGIGGFPRGRIIEIYGPESSGKTTVALHAVAQAQKADGIAAFIDAEHALDPEYARKLGVDTDNLIVAQPDTGEQALEIADMLVRSGAIDIIVIDSVAALTPKAEIEGEMGDSHVGLQARLMSQALRKMTGALHNSGTTAIFINQLREKIGVMFGSPETTTGGKALKFYASVRCDVRRIQTLKDGQDAIGSRTKLKVVKNKVSPPFKIAEFDIIYGEGISRESSIIDLGVENGIIKKSGSWFTYNGDQLGQGKEKVRLYLKSTPELADEIEQKIFAKVGLIEDDDALTDDPIDVVPNVDFDDEDMED</sequence>
<organism evidence="14 15">
    <name type="scientific">Corynebacterium choanae</name>
    <dbReference type="NCBI Taxonomy" id="1862358"/>
    <lineage>
        <taxon>Bacteria</taxon>
        <taxon>Bacillati</taxon>
        <taxon>Actinomycetota</taxon>
        <taxon>Actinomycetes</taxon>
        <taxon>Mycobacteriales</taxon>
        <taxon>Corynebacteriaceae</taxon>
        <taxon>Corynebacterium</taxon>
    </lineage>
</organism>
<dbReference type="GO" id="GO:0006310">
    <property type="term" value="P:DNA recombination"/>
    <property type="evidence" value="ECO:0007669"/>
    <property type="project" value="UniProtKB-UniRule"/>
</dbReference>
<evidence type="ECO:0000256" key="4">
    <source>
        <dbReference type="ARBA" id="ARBA00022840"/>
    </source>
</evidence>
<dbReference type="SUPFAM" id="SSF54752">
    <property type="entry name" value="RecA protein, C-terminal domain"/>
    <property type="match status" value="1"/>
</dbReference>
<feature type="domain" description="RecA family profile 2" evidence="13">
    <location>
        <begin position="211"/>
        <end position="284"/>
    </location>
</feature>
<evidence type="ECO:0000256" key="11">
    <source>
        <dbReference type="RuleBase" id="RU004527"/>
    </source>
</evidence>
<dbReference type="RefSeq" id="WP_123928331.1">
    <property type="nucleotide sequence ID" value="NZ_CP033896.1"/>
</dbReference>
<evidence type="ECO:0000256" key="1">
    <source>
        <dbReference type="ARBA" id="ARBA00009391"/>
    </source>
</evidence>
<dbReference type="PANTHER" id="PTHR45900">
    <property type="entry name" value="RECA"/>
    <property type="match status" value="1"/>
</dbReference>
<dbReference type="KEGG" id="ccho:CCHOA_06965"/>
<evidence type="ECO:0000256" key="2">
    <source>
        <dbReference type="ARBA" id="ARBA00015553"/>
    </source>
</evidence>
<keyword evidence="3 9" id="KW-0547">Nucleotide-binding</keyword>
<dbReference type="PRINTS" id="PR00142">
    <property type="entry name" value="RECA"/>
</dbReference>
<comment type="similarity">
    <text evidence="1 9 11">Belongs to the RecA family.</text>
</comment>
<dbReference type="GO" id="GO:0005524">
    <property type="term" value="F:ATP binding"/>
    <property type="evidence" value="ECO:0007669"/>
    <property type="project" value="UniProtKB-UniRule"/>
</dbReference>
<keyword evidence="15" id="KW-1185">Reference proteome</keyword>
<dbReference type="AlphaFoldDB" id="A0A3G6J6Q4"/>
<dbReference type="GO" id="GO:0006281">
    <property type="term" value="P:DNA repair"/>
    <property type="evidence" value="ECO:0007669"/>
    <property type="project" value="UniProtKB-UniRule"/>
</dbReference>
<dbReference type="InterPro" id="IPR020584">
    <property type="entry name" value="DNA_recomb/repair_RecA_CS"/>
</dbReference>
<keyword evidence="9 11" id="KW-0227">DNA damage</keyword>
<dbReference type="GO" id="GO:0140664">
    <property type="term" value="F:ATP-dependent DNA damage sensor activity"/>
    <property type="evidence" value="ECO:0007669"/>
    <property type="project" value="InterPro"/>
</dbReference>
<evidence type="ECO:0000256" key="8">
    <source>
        <dbReference type="ARBA" id="ARBA00033319"/>
    </source>
</evidence>
<evidence type="ECO:0000256" key="7">
    <source>
        <dbReference type="ARBA" id="ARBA00023236"/>
    </source>
</evidence>
<dbReference type="InterPro" id="IPR027417">
    <property type="entry name" value="P-loop_NTPase"/>
</dbReference>
<dbReference type="PROSITE" id="PS50163">
    <property type="entry name" value="RECA_3"/>
    <property type="match status" value="1"/>
</dbReference>
<keyword evidence="9" id="KW-0963">Cytoplasm</keyword>
<dbReference type="InterPro" id="IPR049428">
    <property type="entry name" value="RecA-like_N"/>
</dbReference>
<evidence type="ECO:0000256" key="6">
    <source>
        <dbReference type="ARBA" id="ARBA00023172"/>
    </source>
</evidence>
<evidence type="ECO:0000256" key="9">
    <source>
        <dbReference type="HAMAP-Rule" id="MF_00268"/>
    </source>
</evidence>
<dbReference type="Gene3D" id="3.40.50.300">
    <property type="entry name" value="P-loop containing nucleotide triphosphate hydrolases"/>
    <property type="match status" value="1"/>
</dbReference>
<dbReference type="GO" id="GO:0009432">
    <property type="term" value="P:SOS response"/>
    <property type="evidence" value="ECO:0007669"/>
    <property type="project" value="UniProtKB-UniRule"/>
</dbReference>
<dbReference type="InterPro" id="IPR049261">
    <property type="entry name" value="RecA-like_C"/>
</dbReference>
<dbReference type="CDD" id="cd00983">
    <property type="entry name" value="RecA"/>
    <property type="match status" value="1"/>
</dbReference>
<evidence type="ECO:0000259" key="12">
    <source>
        <dbReference type="PROSITE" id="PS50162"/>
    </source>
</evidence>
<dbReference type="PROSITE" id="PS50162">
    <property type="entry name" value="RECA_2"/>
    <property type="match status" value="1"/>
</dbReference>
<dbReference type="InterPro" id="IPR020587">
    <property type="entry name" value="RecA_monomer-monomer_interface"/>
</dbReference>